<dbReference type="InterPro" id="IPR035913">
    <property type="entry name" value="RPB5-like_sf"/>
</dbReference>
<accession>X6LYE7</accession>
<proteinExistence type="inferred from homology"/>
<dbReference type="GO" id="GO:0042797">
    <property type="term" value="P:tRNA transcription by RNA polymerase III"/>
    <property type="evidence" value="ECO:0007669"/>
    <property type="project" value="TreeGrafter"/>
</dbReference>
<dbReference type="Pfam" id="PF03871">
    <property type="entry name" value="RNA_pol_Rpb5_N"/>
    <property type="match status" value="1"/>
</dbReference>
<dbReference type="PANTHER" id="PTHR10535:SF0">
    <property type="entry name" value="DNA-DIRECTED RNA POLYMERASES I, II, AND III SUBUNIT RPABC1"/>
    <property type="match status" value="1"/>
</dbReference>
<dbReference type="GO" id="GO:0006362">
    <property type="term" value="P:transcription elongation by RNA polymerase I"/>
    <property type="evidence" value="ECO:0007669"/>
    <property type="project" value="TreeGrafter"/>
</dbReference>
<comment type="similarity">
    <text evidence="4">Belongs to the archaeal Rpo5/eukaryotic RPB5 RNA polymerase subunit family.</text>
</comment>
<dbReference type="EMBL" id="ASPP01027384">
    <property type="protein sequence ID" value="ETO06192.1"/>
    <property type="molecule type" value="Genomic_DNA"/>
</dbReference>
<dbReference type="InterPro" id="IPR000783">
    <property type="entry name" value="RNA_pol_subH/Rpb5_C"/>
</dbReference>
<evidence type="ECO:0000256" key="2">
    <source>
        <dbReference type="ARBA" id="ARBA00023163"/>
    </source>
</evidence>
<dbReference type="OrthoDB" id="248779at2759"/>
<dbReference type="PIRSF" id="PIRSF000747">
    <property type="entry name" value="RPB5"/>
    <property type="match status" value="1"/>
</dbReference>
<dbReference type="Proteomes" id="UP000023152">
    <property type="component" value="Unassembled WGS sequence"/>
</dbReference>
<gene>
    <name evidence="7" type="ORF">RFI_31204</name>
</gene>
<comment type="caution">
    <text evidence="7">The sequence shown here is derived from an EMBL/GenBank/DDBJ whole genome shotgun (WGS) entry which is preliminary data.</text>
</comment>
<dbReference type="SUPFAM" id="SSF55287">
    <property type="entry name" value="RPB5-like RNA polymerase subunit"/>
    <property type="match status" value="1"/>
</dbReference>
<keyword evidence="3" id="KW-0539">Nucleus</keyword>
<organism evidence="7 8">
    <name type="scientific">Reticulomyxa filosa</name>
    <dbReference type="NCBI Taxonomy" id="46433"/>
    <lineage>
        <taxon>Eukaryota</taxon>
        <taxon>Sar</taxon>
        <taxon>Rhizaria</taxon>
        <taxon>Retaria</taxon>
        <taxon>Foraminifera</taxon>
        <taxon>Monothalamids</taxon>
        <taxon>Reticulomyxidae</taxon>
        <taxon>Reticulomyxa</taxon>
    </lineage>
</organism>
<dbReference type="InterPro" id="IPR020608">
    <property type="entry name" value="RNA_pol_subH/Rpb5_CS"/>
</dbReference>
<dbReference type="GO" id="GO:0003677">
    <property type="term" value="F:DNA binding"/>
    <property type="evidence" value="ECO:0007669"/>
    <property type="project" value="InterPro"/>
</dbReference>
<comment type="subcellular location">
    <subcellularLocation>
        <location evidence="1">Nucleus</location>
    </subcellularLocation>
</comment>
<evidence type="ECO:0000313" key="8">
    <source>
        <dbReference type="Proteomes" id="UP000023152"/>
    </source>
</evidence>
<feature type="domain" description="RNA polymerase Rpb5 N-terminal" evidence="6">
    <location>
        <begin position="1"/>
        <end position="77"/>
    </location>
</feature>
<dbReference type="SUPFAM" id="SSF53036">
    <property type="entry name" value="Eukaryotic RPB5 N-terminal domain"/>
    <property type="match status" value="2"/>
</dbReference>
<evidence type="ECO:0000259" key="6">
    <source>
        <dbReference type="Pfam" id="PF03871"/>
    </source>
</evidence>
<keyword evidence="2" id="KW-0804">Transcription</keyword>
<dbReference type="InterPro" id="IPR036710">
    <property type="entry name" value="RNA_pol_Rpb5_N_sf"/>
</dbReference>
<dbReference type="PROSITE" id="PS01110">
    <property type="entry name" value="RNA_POL_H_23KD"/>
    <property type="match status" value="1"/>
</dbReference>
<name>X6LYE7_RETFI</name>
<dbReference type="OMA" id="MINITKH"/>
<dbReference type="Gene3D" id="3.90.940.20">
    <property type="entry name" value="RPB5-like RNA polymerase subunit"/>
    <property type="match status" value="1"/>
</dbReference>
<dbReference type="GO" id="GO:0006366">
    <property type="term" value="P:transcription by RNA polymerase II"/>
    <property type="evidence" value="ECO:0007669"/>
    <property type="project" value="TreeGrafter"/>
</dbReference>
<dbReference type="FunFam" id="3.90.940.20:FF:000001">
    <property type="entry name" value="DNA-directed RNA polymerases I, II, and III subunit RPABC1"/>
    <property type="match status" value="1"/>
</dbReference>
<dbReference type="InterPro" id="IPR005571">
    <property type="entry name" value="RNA_pol_Rpb5_N"/>
</dbReference>
<evidence type="ECO:0000256" key="4">
    <source>
        <dbReference type="ARBA" id="ARBA00025765"/>
    </source>
</evidence>
<dbReference type="Pfam" id="PF01191">
    <property type="entry name" value="RNA_pol_Rpb5_C"/>
    <property type="match status" value="1"/>
</dbReference>
<feature type="domain" description="RNA polymerase subunit H/Rpb5 C-terminal" evidence="5">
    <location>
        <begin position="151"/>
        <end position="223"/>
    </location>
</feature>
<dbReference type="GO" id="GO:0005665">
    <property type="term" value="C:RNA polymerase II, core complex"/>
    <property type="evidence" value="ECO:0007669"/>
    <property type="project" value="TreeGrafter"/>
</dbReference>
<dbReference type="NCBIfam" id="NF007129">
    <property type="entry name" value="PRK09570.1"/>
    <property type="match status" value="1"/>
</dbReference>
<evidence type="ECO:0000256" key="3">
    <source>
        <dbReference type="ARBA" id="ARBA00023242"/>
    </source>
</evidence>
<dbReference type="GO" id="GO:0005736">
    <property type="term" value="C:RNA polymerase I complex"/>
    <property type="evidence" value="ECO:0007669"/>
    <property type="project" value="TreeGrafter"/>
</dbReference>
<dbReference type="InterPro" id="IPR014381">
    <property type="entry name" value="Arch_Rpo5/euc_Rpb5"/>
</dbReference>
<dbReference type="AlphaFoldDB" id="X6LYE7"/>
<protein>
    <submittedName>
        <fullName evidence="7">RNA polymerase II core subunit</fullName>
    </submittedName>
</protein>
<evidence type="ECO:0000313" key="7">
    <source>
        <dbReference type="EMBL" id="ETO06192.1"/>
    </source>
</evidence>
<evidence type="ECO:0000256" key="1">
    <source>
        <dbReference type="ARBA" id="ARBA00004123"/>
    </source>
</evidence>
<evidence type="ECO:0000259" key="5">
    <source>
        <dbReference type="Pfam" id="PF01191"/>
    </source>
</evidence>
<dbReference type="Gene3D" id="3.40.1340.10">
    <property type="entry name" value="RNA polymerase, Rpb5, N-terminal domain"/>
    <property type="match status" value="2"/>
</dbReference>
<sequence length="224" mass="26323">MLSDRGYVIAEDDLQKSFAQFKEDWMANGQFRYTEIDNKNRQKFQILVEHKDNQSNTIFVSFIEEEKLGVDSIRRLVIYPKMNIVRPFFFMKKEEEIKSGFFCLIDFLKKVEITRGIIVALHDITPFASKVLERLNEALTIETFKQSELMINITKHQLVPKHIVMTEAEKKNLLTKYALKESQLPRIQKLDPVARYFGLKRGQVVKIIRPSETAGRYVTYRLVV</sequence>
<dbReference type="GO" id="GO:0003899">
    <property type="term" value="F:DNA-directed RNA polymerase activity"/>
    <property type="evidence" value="ECO:0007669"/>
    <property type="project" value="InterPro"/>
</dbReference>
<dbReference type="PANTHER" id="PTHR10535">
    <property type="entry name" value="DNA-DIRECTED RNA POLYMERASES I, II, AND III SUBUNIT RPABC1"/>
    <property type="match status" value="1"/>
</dbReference>
<reference evidence="7 8" key="1">
    <citation type="journal article" date="2013" name="Curr. Biol.">
        <title>The Genome of the Foraminiferan Reticulomyxa filosa.</title>
        <authorList>
            <person name="Glockner G."/>
            <person name="Hulsmann N."/>
            <person name="Schleicher M."/>
            <person name="Noegel A.A."/>
            <person name="Eichinger L."/>
            <person name="Gallinger C."/>
            <person name="Pawlowski J."/>
            <person name="Sierra R."/>
            <person name="Euteneuer U."/>
            <person name="Pillet L."/>
            <person name="Moustafa A."/>
            <person name="Platzer M."/>
            <person name="Groth M."/>
            <person name="Szafranski K."/>
            <person name="Schliwa M."/>
        </authorList>
    </citation>
    <scope>NUCLEOTIDE SEQUENCE [LARGE SCALE GENOMIC DNA]</scope>
</reference>
<dbReference type="GO" id="GO:0005666">
    <property type="term" value="C:RNA polymerase III complex"/>
    <property type="evidence" value="ECO:0007669"/>
    <property type="project" value="TreeGrafter"/>
</dbReference>
<dbReference type="HAMAP" id="MF_00025">
    <property type="entry name" value="RNApol_Rpo5_RPB5"/>
    <property type="match status" value="1"/>
</dbReference>
<keyword evidence="8" id="KW-1185">Reference proteome</keyword>